<dbReference type="EMBL" id="NMUH01005001">
    <property type="protein sequence ID" value="MQM11509.1"/>
    <property type="molecule type" value="Genomic_DNA"/>
</dbReference>
<reference evidence="1" key="1">
    <citation type="submission" date="2017-07" db="EMBL/GenBank/DDBJ databases">
        <title>Taro Niue Genome Assembly and Annotation.</title>
        <authorList>
            <person name="Atibalentja N."/>
            <person name="Keating K."/>
            <person name="Fields C.J."/>
        </authorList>
    </citation>
    <scope>NUCLEOTIDE SEQUENCE</scope>
    <source>
        <strain evidence="1">Niue_2</strain>
        <tissue evidence="1">Leaf</tissue>
    </source>
</reference>
<name>A0A843WNN3_COLES</name>
<evidence type="ECO:0000313" key="1">
    <source>
        <dbReference type="EMBL" id="MQM11509.1"/>
    </source>
</evidence>
<comment type="caution">
    <text evidence="1">The sequence shown here is derived from an EMBL/GenBank/DDBJ whole genome shotgun (WGS) entry which is preliminary data.</text>
</comment>
<accession>A0A843WNN3</accession>
<proteinExistence type="predicted"/>
<sequence length="190" mass="20935">MHGEACWVIKTPLTPSCKPSTSCSRLLLLLDAGAIVVELLELLLCLVEATPTDVCYCFHCFHRRCCELLWTIVLHPWLHFLPSTVGHQSESITHQEKVSWTGRGQMRGGARVRTRALPAAPPLTQRGLATPLQAEALFASLKAHAHEDTSVGSWMMGLEATYVDDNRLCCSSSRQEYSVDLVVSAPDGYS</sequence>
<keyword evidence="2" id="KW-1185">Reference proteome</keyword>
<dbReference type="Proteomes" id="UP000652761">
    <property type="component" value="Unassembled WGS sequence"/>
</dbReference>
<protein>
    <submittedName>
        <fullName evidence="1">Uncharacterized protein</fullName>
    </submittedName>
</protein>
<gene>
    <name evidence="1" type="ORF">Taro_044418</name>
</gene>
<dbReference type="UniPathway" id="UPA00378"/>
<dbReference type="AlphaFoldDB" id="A0A843WNN3"/>
<evidence type="ECO:0000313" key="2">
    <source>
        <dbReference type="Proteomes" id="UP000652761"/>
    </source>
</evidence>
<organism evidence="1 2">
    <name type="scientific">Colocasia esculenta</name>
    <name type="common">Wild taro</name>
    <name type="synonym">Arum esculentum</name>
    <dbReference type="NCBI Taxonomy" id="4460"/>
    <lineage>
        <taxon>Eukaryota</taxon>
        <taxon>Viridiplantae</taxon>
        <taxon>Streptophyta</taxon>
        <taxon>Embryophyta</taxon>
        <taxon>Tracheophyta</taxon>
        <taxon>Spermatophyta</taxon>
        <taxon>Magnoliopsida</taxon>
        <taxon>Liliopsida</taxon>
        <taxon>Araceae</taxon>
        <taxon>Aroideae</taxon>
        <taxon>Colocasieae</taxon>
        <taxon>Colocasia</taxon>
    </lineage>
</organism>
<dbReference type="OrthoDB" id="1158011at2759"/>